<dbReference type="Proteomes" id="UP001150569">
    <property type="component" value="Unassembled WGS sequence"/>
</dbReference>
<proteinExistence type="predicted"/>
<dbReference type="EMBL" id="JANBPT010000810">
    <property type="protein sequence ID" value="KAJ1912687.1"/>
    <property type="molecule type" value="Genomic_DNA"/>
</dbReference>
<accession>A0A9W7ZUB5</accession>
<comment type="caution">
    <text evidence="1">The sequence shown here is derived from an EMBL/GenBank/DDBJ whole genome shotgun (WGS) entry which is preliminary data.</text>
</comment>
<dbReference type="AlphaFoldDB" id="A0A9W7ZUB5"/>
<evidence type="ECO:0000313" key="2">
    <source>
        <dbReference type="Proteomes" id="UP001150569"/>
    </source>
</evidence>
<protein>
    <submittedName>
        <fullName evidence="1">Uncharacterized protein</fullName>
    </submittedName>
</protein>
<gene>
    <name evidence="1" type="ORF">IWQ60_009551</name>
</gene>
<sequence>MRSPKIRKGFESHDKDIASRTEPWFKEWISKESPADYVRRTPAEIANDKLAWPPHNLVAGPNNEFIEQRLLDQDYQILRNTHLDVKVRDEYITEIREYMQDTIWPVAKPLVEATLYRRFLVGILRDCNVTPLGNVYANAQVPPYPSYPLASEENVEGVTIVSNEDSAAYHPGVEAAIANRASNMNTSLPGAIRDFRPELRTINNAARLIKFDDIIYQDDKANLALRFPQALLFGDLRYLNNLQRDLDSGLGRYGVMDILHQGSGIPTSHLQFMEMILSGLHNKDDEMNAIDRATTGPQAPSLAQVTSIMQGIYYRRAFRATGEFYQKEVEKVFRHSVVVAFAALGMLDHLHTYLTGRTLGNAPISNRKDEQNLAILVADRLNQSDHVGKIQKRYQIMSEDESCDLKGSGLYLGWEPRTDILKSLVQRCGKPNPSPAFKNDLPVYIGAGDKLYFLTYDPMVTTEPTTLQ</sequence>
<name>A0A9W7ZUB5_9FUNG</name>
<keyword evidence="2" id="KW-1185">Reference proteome</keyword>
<organism evidence="1 2">
    <name type="scientific">Tieghemiomyces parasiticus</name>
    <dbReference type="NCBI Taxonomy" id="78921"/>
    <lineage>
        <taxon>Eukaryota</taxon>
        <taxon>Fungi</taxon>
        <taxon>Fungi incertae sedis</taxon>
        <taxon>Zoopagomycota</taxon>
        <taxon>Kickxellomycotina</taxon>
        <taxon>Dimargaritomycetes</taxon>
        <taxon>Dimargaritales</taxon>
        <taxon>Dimargaritaceae</taxon>
        <taxon>Tieghemiomyces</taxon>
    </lineage>
</organism>
<evidence type="ECO:0000313" key="1">
    <source>
        <dbReference type="EMBL" id="KAJ1912687.1"/>
    </source>
</evidence>
<reference evidence="1" key="1">
    <citation type="submission" date="2022-07" db="EMBL/GenBank/DDBJ databases">
        <title>Phylogenomic reconstructions and comparative analyses of Kickxellomycotina fungi.</title>
        <authorList>
            <person name="Reynolds N.K."/>
            <person name="Stajich J.E."/>
            <person name="Barry K."/>
            <person name="Grigoriev I.V."/>
            <person name="Crous P."/>
            <person name="Smith M.E."/>
        </authorList>
    </citation>
    <scope>NUCLEOTIDE SEQUENCE</scope>
    <source>
        <strain evidence="1">RSA 861</strain>
    </source>
</reference>